<evidence type="ECO:0000313" key="2">
    <source>
        <dbReference type="EMBL" id="KAK6535571.1"/>
    </source>
</evidence>
<name>A0AAV9X5H5_9PEZI</name>
<dbReference type="Proteomes" id="UP001365542">
    <property type="component" value="Unassembled WGS sequence"/>
</dbReference>
<sequence>MLKDLPKFPSSSNPTRTRSLQERKEEDALNLLISAVDPYLGARLCQGKLLKGLHLRPVFTNLYDDMAWFLNLCGDILFAVMHHEIHEADRYLEKFYRKRDVATSGASVKHSTWSSKAVQQPDNPMQILDTKPRQWTDTTKAIHPPQPTPPIETIHVDPKSNEIWEDLDLLSPTSEEPIWKRLPPNAISSDKPLNGKTVLPQNPGPWSNADLKNIESIVKEFYKTGTGVDSEKPSYPQYSPVIRSGISAEPPPQRTNVNPTGENSKYLGPGAKSKIIAHDYNNEVLQGFANGNKMANQIKNGLGSENPHDWDEITKLKDETLIRELNAKATIHKRKSTVQDEDDSSENPIIRQHSQSSEKFSPTVSSGLSANTHEALLKKLSILSERRQSLEAREARLRKSGWASLTSASKIETPSKDEKYSEDVEAMAEILENKSEILKQTNKPESFVGGEEDKLELSNDKTKPITDNKPETFASSGAMRNIFSSLFGVKKN</sequence>
<evidence type="ECO:0000313" key="3">
    <source>
        <dbReference type="Proteomes" id="UP001365542"/>
    </source>
</evidence>
<dbReference type="EMBL" id="JAVHJO010000010">
    <property type="protein sequence ID" value="KAK6535571.1"/>
    <property type="molecule type" value="Genomic_DNA"/>
</dbReference>
<accession>A0AAV9X5H5</accession>
<feature type="compositionally biased region" description="Basic and acidic residues" evidence="1">
    <location>
        <begin position="451"/>
        <end position="470"/>
    </location>
</feature>
<feature type="compositionally biased region" description="Polar residues" evidence="1">
    <location>
        <begin position="352"/>
        <end position="367"/>
    </location>
</feature>
<keyword evidence="3" id="KW-1185">Reference proteome</keyword>
<feature type="compositionally biased region" description="Polar residues" evidence="1">
    <location>
        <begin position="254"/>
        <end position="263"/>
    </location>
</feature>
<dbReference type="AlphaFoldDB" id="A0AAV9X5H5"/>
<reference evidence="2 3" key="1">
    <citation type="submission" date="2019-10" db="EMBL/GenBank/DDBJ databases">
        <authorList>
            <person name="Palmer J.M."/>
        </authorList>
    </citation>
    <scope>NUCLEOTIDE SEQUENCE [LARGE SCALE GENOMIC DNA]</scope>
    <source>
        <strain evidence="2 3">TWF694</strain>
    </source>
</reference>
<comment type="caution">
    <text evidence="2">The sequence shown here is derived from an EMBL/GenBank/DDBJ whole genome shotgun (WGS) entry which is preliminary data.</text>
</comment>
<feature type="region of interest" description="Disordered" evidence="1">
    <location>
        <begin position="1"/>
        <end position="22"/>
    </location>
</feature>
<protein>
    <submittedName>
        <fullName evidence="2">Uncharacterized protein</fullName>
    </submittedName>
</protein>
<gene>
    <name evidence="2" type="ORF">TWF694_002025</name>
</gene>
<feature type="region of interest" description="Disordered" evidence="1">
    <location>
        <begin position="436"/>
        <end position="473"/>
    </location>
</feature>
<evidence type="ECO:0000256" key="1">
    <source>
        <dbReference type="SAM" id="MobiDB-lite"/>
    </source>
</evidence>
<organism evidence="2 3">
    <name type="scientific">Orbilia ellipsospora</name>
    <dbReference type="NCBI Taxonomy" id="2528407"/>
    <lineage>
        <taxon>Eukaryota</taxon>
        <taxon>Fungi</taxon>
        <taxon>Dikarya</taxon>
        <taxon>Ascomycota</taxon>
        <taxon>Pezizomycotina</taxon>
        <taxon>Orbiliomycetes</taxon>
        <taxon>Orbiliales</taxon>
        <taxon>Orbiliaceae</taxon>
        <taxon>Orbilia</taxon>
    </lineage>
</organism>
<feature type="region of interest" description="Disordered" evidence="1">
    <location>
        <begin position="243"/>
        <end position="266"/>
    </location>
</feature>
<feature type="region of interest" description="Disordered" evidence="1">
    <location>
        <begin position="333"/>
        <end position="367"/>
    </location>
</feature>
<feature type="compositionally biased region" description="Polar residues" evidence="1">
    <location>
        <begin position="9"/>
        <end position="18"/>
    </location>
</feature>
<proteinExistence type="predicted"/>